<dbReference type="EMBL" id="FTMC01000020">
    <property type="protein sequence ID" value="SIR33372.1"/>
    <property type="molecule type" value="Genomic_DNA"/>
</dbReference>
<keyword evidence="1" id="KW-0472">Membrane</keyword>
<proteinExistence type="predicted"/>
<gene>
    <name evidence="2" type="ORF">SAMN05421672_1202</name>
</gene>
<dbReference type="Proteomes" id="UP000186079">
    <property type="component" value="Unassembled WGS sequence"/>
</dbReference>
<name>A0A1N7A2U8_9PSED</name>
<protein>
    <submittedName>
        <fullName evidence="2">Uncharacterized protein</fullName>
    </submittedName>
</protein>
<evidence type="ECO:0000256" key="1">
    <source>
        <dbReference type="SAM" id="Phobius"/>
    </source>
</evidence>
<sequence>MTTQAGETRQGPLWKQEHLAPLPIPTGQPAKDLLNLIWRKNDVYLDVGSFAMGAGWLVLHFGTVVAAIPGVLAGFYVGMPMGLIAVIPITAFMAFMWWLYSRAWRQPLRPPLRFNRQRREVCITRSDGSFWFVPWERVHAIAPSATQLGPYGAGTSGALILWFPLEGQEHEPYHPDKEGWVMMTSPGSGNSAMAQWECIRSFMEIGPQAVPEPTVVPNAGMTVWQSYVHDYRIAVAKRGPLSAFLWEGLGMIVFNDLLLHYLYRKKLAHLPDLTAPEAVEWSKPLSPEQWAKPSAELQRQSEEVEVLRQRNPQRSIIDIFTEVRRVTVMKPA</sequence>
<evidence type="ECO:0000313" key="2">
    <source>
        <dbReference type="EMBL" id="SIR33372.1"/>
    </source>
</evidence>
<keyword evidence="1" id="KW-1133">Transmembrane helix</keyword>
<feature type="transmembrane region" description="Helical" evidence="1">
    <location>
        <begin position="74"/>
        <end position="100"/>
    </location>
</feature>
<keyword evidence="1" id="KW-0812">Transmembrane</keyword>
<evidence type="ECO:0000313" key="3">
    <source>
        <dbReference type="Proteomes" id="UP000186079"/>
    </source>
</evidence>
<dbReference type="RefSeq" id="WP_052199808.1">
    <property type="nucleotide sequence ID" value="NZ_FTMC01000020.1"/>
</dbReference>
<organism evidence="2 3">
    <name type="scientific">Pseudomonas flexibilis</name>
    <dbReference type="NCBI Taxonomy" id="706570"/>
    <lineage>
        <taxon>Bacteria</taxon>
        <taxon>Pseudomonadati</taxon>
        <taxon>Pseudomonadota</taxon>
        <taxon>Gammaproteobacteria</taxon>
        <taxon>Pseudomonadales</taxon>
        <taxon>Pseudomonadaceae</taxon>
        <taxon>Pseudomonas</taxon>
    </lineage>
</organism>
<accession>A0A1N7A2U8</accession>
<reference evidence="2 3" key="1">
    <citation type="submission" date="2017-01" db="EMBL/GenBank/DDBJ databases">
        <authorList>
            <person name="Mah S.A."/>
            <person name="Swanson W.J."/>
            <person name="Moy G.W."/>
            <person name="Vacquier V.D."/>
        </authorList>
    </citation>
    <scope>NUCLEOTIDE SEQUENCE [LARGE SCALE GENOMIC DNA]</scope>
    <source>
        <strain evidence="2 3">ATCC 29606</strain>
    </source>
</reference>
<feature type="transmembrane region" description="Helical" evidence="1">
    <location>
        <begin position="43"/>
        <end position="68"/>
    </location>
</feature>
<dbReference type="AlphaFoldDB" id="A0A1N7A2U8"/>